<sequence>MADPDWKRLQKLNGGDAIWYSDPQLDVKDEIWLYSEGGELRVSSAGKLYKRDPKAEKFSAPVTARHVMYRGGWRLYVDISVRGDKAMVRRGTLNGHHNVALVDASEVEELLARYRKLGFRDGNAWNPNSKKVLERQYIKAGKKYWSMHVDGNHTIEDRKEKAHKSWEAAVAYAEKRVRAKEKDGFVQYNQELWNAKHPNNPEPKPVKGAPKKPSHPKGTKFPKPQDAFEAVDIAVAMLKDLHERIPTGHFIAELVDAKKDKKRIASAEEHVSFFVRFHKLRLGQWLKARPLKPKKKESSWDYFLRVYGSATWILATNAAEDLPGFYCGNVTGGGWSCLEIASDVYDISGLVDATGNEELEDLEPFHGGWDINRSFAFDNRSSNAAGERAIVPFDESITDIPKKTPVSRIQPFGLWLHKRVSLMTSIAESNLNELL</sequence>
<evidence type="ECO:0000313" key="5">
    <source>
        <dbReference type="Proteomes" id="UP000321514"/>
    </source>
</evidence>
<dbReference type="EMBL" id="FOIB01000003">
    <property type="protein sequence ID" value="SET77631.1"/>
    <property type="molecule type" value="Genomic_DNA"/>
</dbReference>
<gene>
    <name evidence="2" type="ORF">MFU01_75270</name>
    <name evidence="3" type="ORF">SAMN05443572_103176</name>
</gene>
<dbReference type="EMBL" id="BJXR01000062">
    <property type="protein sequence ID" value="GEN12490.1"/>
    <property type="molecule type" value="Genomic_DNA"/>
</dbReference>
<reference evidence="3 4" key="1">
    <citation type="submission" date="2016-10" db="EMBL/GenBank/DDBJ databases">
        <authorList>
            <person name="Varghese N."/>
            <person name="Submissions S."/>
        </authorList>
    </citation>
    <scope>NUCLEOTIDE SEQUENCE [LARGE SCALE GENOMIC DNA]</scope>
    <source>
        <strain evidence="3 4">DSM 16525</strain>
    </source>
</reference>
<name>A0A511TE92_MYXFU</name>
<dbReference type="STRING" id="1334629.MFUL124B02_24330"/>
<dbReference type="Proteomes" id="UP000321514">
    <property type="component" value="Unassembled WGS sequence"/>
</dbReference>
<organism evidence="2 5">
    <name type="scientific">Myxococcus fulvus</name>
    <dbReference type="NCBI Taxonomy" id="33"/>
    <lineage>
        <taxon>Bacteria</taxon>
        <taxon>Pseudomonadati</taxon>
        <taxon>Myxococcota</taxon>
        <taxon>Myxococcia</taxon>
        <taxon>Myxococcales</taxon>
        <taxon>Cystobacterineae</taxon>
        <taxon>Myxococcaceae</taxon>
        <taxon>Myxococcus</taxon>
    </lineage>
</organism>
<dbReference type="RefSeq" id="WP_245772252.1">
    <property type="nucleotide sequence ID" value="NZ_BJXR01000062.1"/>
</dbReference>
<dbReference type="AlphaFoldDB" id="A0A511TE92"/>
<evidence type="ECO:0000313" key="4">
    <source>
        <dbReference type="Proteomes" id="UP000183760"/>
    </source>
</evidence>
<feature type="region of interest" description="Disordered" evidence="1">
    <location>
        <begin position="194"/>
        <end position="223"/>
    </location>
</feature>
<evidence type="ECO:0000313" key="2">
    <source>
        <dbReference type="EMBL" id="GEN12490.1"/>
    </source>
</evidence>
<protein>
    <submittedName>
        <fullName evidence="2">Uncharacterized protein</fullName>
    </submittedName>
</protein>
<dbReference type="Proteomes" id="UP000183760">
    <property type="component" value="Unassembled WGS sequence"/>
</dbReference>
<evidence type="ECO:0000313" key="3">
    <source>
        <dbReference type="EMBL" id="SET77631.1"/>
    </source>
</evidence>
<keyword evidence="4" id="KW-1185">Reference proteome</keyword>
<reference evidence="2 5" key="2">
    <citation type="submission" date="2019-07" db="EMBL/GenBank/DDBJ databases">
        <title>Whole genome shotgun sequence of Myxococcus fulvus NBRC 100333.</title>
        <authorList>
            <person name="Hosoyama A."/>
            <person name="Uohara A."/>
            <person name="Ohji S."/>
            <person name="Ichikawa N."/>
        </authorList>
    </citation>
    <scope>NUCLEOTIDE SEQUENCE [LARGE SCALE GENOMIC DNA]</scope>
    <source>
        <strain evidence="2 5">NBRC 100333</strain>
    </source>
</reference>
<evidence type="ECO:0000256" key="1">
    <source>
        <dbReference type="SAM" id="MobiDB-lite"/>
    </source>
</evidence>
<accession>A0A511TE92</accession>
<feature type="compositionally biased region" description="Basic residues" evidence="1">
    <location>
        <begin position="209"/>
        <end position="220"/>
    </location>
</feature>
<proteinExistence type="predicted"/>
<comment type="caution">
    <text evidence="2">The sequence shown here is derived from an EMBL/GenBank/DDBJ whole genome shotgun (WGS) entry which is preliminary data.</text>
</comment>